<gene>
    <name evidence="1" type="primary">rpl40e</name>
    <name evidence="1" type="ORF">H1016_01835</name>
</gene>
<proteinExistence type="predicted"/>
<keyword evidence="2" id="KW-1185">Reference proteome</keyword>
<dbReference type="SUPFAM" id="SSF57829">
    <property type="entry name" value="Zn-binding ribosomal proteins"/>
    <property type="match status" value="1"/>
</dbReference>
<reference evidence="1 2" key="1">
    <citation type="journal article" name="Nat. Commun.">
        <title>Undinarchaeota illuminate DPANN phylogeny and the impact of gene transfer on archaeal evolution.</title>
        <authorList>
            <person name="Dombrowski N."/>
            <person name="Williams T.A."/>
            <person name="Sun J."/>
            <person name="Woodcroft B.J."/>
            <person name="Lee J.H."/>
            <person name="Minh B.Q."/>
            <person name="Rinke C."/>
            <person name="Spang A."/>
        </authorList>
    </citation>
    <scope>NUCLEOTIDE SEQUENCE [LARGE SCALE GENOMIC DNA]</scope>
    <source>
        <strain evidence="1">MAG_bin1129</strain>
    </source>
</reference>
<dbReference type="Proteomes" id="UP000646946">
    <property type="component" value="Unassembled WGS sequence"/>
</dbReference>
<dbReference type="AlphaFoldDB" id="A0A832UZN7"/>
<keyword evidence="1" id="KW-0689">Ribosomal protein</keyword>
<sequence length="56" mass="6607">MARFPEAEARLFKNMYICMKCNARNRVDPRKVRLGKAKCRECGHNRLRQKKRAAGK</sequence>
<dbReference type="InterPro" id="IPR011332">
    <property type="entry name" value="Ribosomal_zn-bd"/>
</dbReference>
<name>A0A832UZN7_9ARCH</name>
<dbReference type="GO" id="GO:0006412">
    <property type="term" value="P:translation"/>
    <property type="evidence" value="ECO:0007669"/>
    <property type="project" value="InterPro"/>
</dbReference>
<dbReference type="Gene3D" id="4.10.1060.50">
    <property type="match status" value="1"/>
</dbReference>
<accession>A0A832UZN7</accession>
<comment type="caution">
    <text evidence="1">The sequence shown here is derived from an EMBL/GenBank/DDBJ whole genome shotgun (WGS) entry which is preliminary data.</text>
</comment>
<dbReference type="InterPro" id="IPR038587">
    <property type="entry name" value="Ribosomal_eL40_sf"/>
</dbReference>
<evidence type="ECO:0000313" key="2">
    <source>
        <dbReference type="Proteomes" id="UP000646946"/>
    </source>
</evidence>
<organism evidence="1 2">
    <name type="scientific">Candidatus Naiadarchaeum limnaeum</name>
    <dbReference type="NCBI Taxonomy" id="2756139"/>
    <lineage>
        <taxon>Archaea</taxon>
        <taxon>Candidatus Undinarchaeota</taxon>
        <taxon>Candidatus Undinarchaeia</taxon>
        <taxon>Candidatus Naiadarchaeales</taxon>
        <taxon>Candidatus Naiadarchaeaceae</taxon>
        <taxon>Candidatus Naiadarchaeum</taxon>
    </lineage>
</organism>
<keyword evidence="1" id="KW-0687">Ribonucleoprotein</keyword>
<protein>
    <submittedName>
        <fullName evidence="1">50S ribosomal protein L40e</fullName>
    </submittedName>
</protein>
<dbReference type="EMBL" id="DVAB01000017">
    <property type="protein sequence ID" value="HIK00259.1"/>
    <property type="molecule type" value="Genomic_DNA"/>
</dbReference>
<dbReference type="GO" id="GO:0005840">
    <property type="term" value="C:ribosome"/>
    <property type="evidence" value="ECO:0007669"/>
    <property type="project" value="UniProtKB-KW"/>
</dbReference>
<evidence type="ECO:0000313" key="1">
    <source>
        <dbReference type="EMBL" id="HIK00259.1"/>
    </source>
</evidence>